<gene>
    <name evidence="1" type="ORF">BDR25DRAFT_349208</name>
</gene>
<evidence type="ECO:0000313" key="2">
    <source>
        <dbReference type="Proteomes" id="UP000799755"/>
    </source>
</evidence>
<protein>
    <submittedName>
        <fullName evidence="1">Uncharacterized protein</fullName>
    </submittedName>
</protein>
<organism evidence="1 2">
    <name type="scientific">Lindgomyces ingoldianus</name>
    <dbReference type="NCBI Taxonomy" id="673940"/>
    <lineage>
        <taxon>Eukaryota</taxon>
        <taxon>Fungi</taxon>
        <taxon>Dikarya</taxon>
        <taxon>Ascomycota</taxon>
        <taxon>Pezizomycotina</taxon>
        <taxon>Dothideomycetes</taxon>
        <taxon>Pleosporomycetidae</taxon>
        <taxon>Pleosporales</taxon>
        <taxon>Lindgomycetaceae</taxon>
        <taxon>Lindgomyces</taxon>
    </lineage>
</organism>
<reference evidence="1" key="1">
    <citation type="journal article" date="2020" name="Stud. Mycol.">
        <title>101 Dothideomycetes genomes: a test case for predicting lifestyles and emergence of pathogens.</title>
        <authorList>
            <person name="Haridas S."/>
            <person name="Albert R."/>
            <person name="Binder M."/>
            <person name="Bloem J."/>
            <person name="Labutti K."/>
            <person name="Salamov A."/>
            <person name="Andreopoulos B."/>
            <person name="Baker S."/>
            <person name="Barry K."/>
            <person name="Bills G."/>
            <person name="Bluhm B."/>
            <person name="Cannon C."/>
            <person name="Castanera R."/>
            <person name="Culley D."/>
            <person name="Daum C."/>
            <person name="Ezra D."/>
            <person name="Gonzalez J."/>
            <person name="Henrissat B."/>
            <person name="Kuo A."/>
            <person name="Liang C."/>
            <person name="Lipzen A."/>
            <person name="Lutzoni F."/>
            <person name="Magnuson J."/>
            <person name="Mondo S."/>
            <person name="Nolan M."/>
            <person name="Ohm R."/>
            <person name="Pangilinan J."/>
            <person name="Park H.-J."/>
            <person name="Ramirez L."/>
            <person name="Alfaro M."/>
            <person name="Sun H."/>
            <person name="Tritt A."/>
            <person name="Yoshinaga Y."/>
            <person name="Zwiers L.-H."/>
            <person name="Turgeon B."/>
            <person name="Goodwin S."/>
            <person name="Spatafora J."/>
            <person name="Crous P."/>
            <person name="Grigoriev I."/>
        </authorList>
    </citation>
    <scope>NUCLEOTIDE SEQUENCE</scope>
    <source>
        <strain evidence="1">ATCC 200398</strain>
    </source>
</reference>
<name>A0ACB6RES8_9PLEO</name>
<evidence type="ECO:0000313" key="1">
    <source>
        <dbReference type="EMBL" id="KAF2477263.1"/>
    </source>
</evidence>
<dbReference type="Proteomes" id="UP000799755">
    <property type="component" value="Unassembled WGS sequence"/>
</dbReference>
<comment type="caution">
    <text evidence="1">The sequence shown here is derived from an EMBL/GenBank/DDBJ whole genome shotgun (WGS) entry which is preliminary data.</text>
</comment>
<proteinExistence type="predicted"/>
<sequence length="126" mass="14217">MIAMVKGFNECIVLSLPAMECNHDCFIVLILTMTYVVIMPLVITVFYKILRTSNEEGSFSHLRWIHNSQKGIARNLDRISDTNSFRGNEAEELPWQFSCGGSCIVCDEELDAVSCQILRLVDGNAR</sequence>
<keyword evidence="2" id="KW-1185">Reference proteome</keyword>
<accession>A0ACB6RES8</accession>
<dbReference type="EMBL" id="MU003493">
    <property type="protein sequence ID" value="KAF2477263.1"/>
    <property type="molecule type" value="Genomic_DNA"/>
</dbReference>